<dbReference type="PANTHER" id="PTHR14136">
    <property type="entry name" value="BTB_POZ DOMAIN-CONTAINING PROTEIN KCTD9"/>
    <property type="match status" value="1"/>
</dbReference>
<dbReference type="Pfam" id="PF00805">
    <property type="entry name" value="Pentapeptide"/>
    <property type="match status" value="1"/>
</dbReference>
<evidence type="ECO:0000313" key="1">
    <source>
        <dbReference type="EMBL" id="QQZ49555.1"/>
    </source>
</evidence>
<dbReference type="InterPro" id="IPR001646">
    <property type="entry name" value="5peptide_repeat"/>
</dbReference>
<dbReference type="AlphaFoldDB" id="A0A974P381"/>
<gene>
    <name evidence="1" type="ORF">JKL49_21850</name>
</gene>
<name>A0A974P381_9CAUL</name>
<dbReference type="EMBL" id="CP068570">
    <property type="protein sequence ID" value="QQZ49555.1"/>
    <property type="molecule type" value="Genomic_DNA"/>
</dbReference>
<protein>
    <submittedName>
        <fullName evidence="1">Pentapeptide repeat-containing protein</fullName>
    </submittedName>
</protein>
<sequence>MRGVLVQKAIERFTQAELVGHVLSHEKFLAGSPGGRRMILPMADLTGLAMPRRNLADADLSGASMRGCDLSGTILDRAMLFGSDLRGSNLAGASLLRADLRGAVLCGADLSGPT</sequence>
<reference evidence="1" key="1">
    <citation type="submission" date="2021-01" db="EMBL/GenBank/DDBJ databases">
        <title>Genome sequence of Phenylobacterium sp. 20VBR1 isolated from a valley glaceir, Ny-Alesund, Svalbard.</title>
        <authorList>
            <person name="Thomas F.A."/>
            <person name="Krishnan K.P."/>
            <person name="Sinha R.K."/>
        </authorList>
    </citation>
    <scope>NUCLEOTIDE SEQUENCE</scope>
    <source>
        <strain evidence="1">20VBR1</strain>
    </source>
</reference>
<dbReference type="Gene3D" id="2.160.20.80">
    <property type="entry name" value="E3 ubiquitin-protein ligase SopA"/>
    <property type="match status" value="1"/>
</dbReference>
<proteinExistence type="predicted"/>
<organism evidence="1">
    <name type="scientific">Phenylobacterium glaciei</name>
    <dbReference type="NCBI Taxonomy" id="2803784"/>
    <lineage>
        <taxon>Bacteria</taxon>
        <taxon>Pseudomonadati</taxon>
        <taxon>Pseudomonadota</taxon>
        <taxon>Alphaproteobacteria</taxon>
        <taxon>Caulobacterales</taxon>
        <taxon>Caulobacteraceae</taxon>
        <taxon>Phenylobacterium</taxon>
    </lineage>
</organism>
<accession>A0A974P381</accession>
<dbReference type="SUPFAM" id="SSF141571">
    <property type="entry name" value="Pentapeptide repeat-like"/>
    <property type="match status" value="1"/>
</dbReference>
<dbReference type="InterPro" id="IPR051082">
    <property type="entry name" value="Pentapeptide-BTB/POZ_domain"/>
</dbReference>
<dbReference type="PANTHER" id="PTHR14136:SF17">
    <property type="entry name" value="BTB_POZ DOMAIN-CONTAINING PROTEIN KCTD9"/>
    <property type="match status" value="1"/>
</dbReference>